<comment type="caution">
    <text evidence="3">The sequence shown here is derived from an EMBL/GenBank/DDBJ whole genome shotgun (WGS) entry which is preliminary data.</text>
</comment>
<dbReference type="InterPro" id="IPR018960">
    <property type="entry name" value="DUF1990"/>
</dbReference>
<evidence type="ECO:0000313" key="3">
    <source>
        <dbReference type="EMBL" id="NKG21170.1"/>
    </source>
</evidence>
<dbReference type="Pfam" id="PF09995">
    <property type="entry name" value="MPAB_Lcp_cat"/>
    <property type="match status" value="1"/>
</dbReference>
<dbReference type="InterPro" id="IPR018713">
    <property type="entry name" value="MPAB/Lcp_cat_dom"/>
</dbReference>
<protein>
    <submittedName>
        <fullName evidence="3">DUF1990 family protein</fullName>
    </submittedName>
</protein>
<dbReference type="Proteomes" id="UP000746595">
    <property type="component" value="Unassembled WGS sequence"/>
</dbReference>
<gene>
    <name evidence="3" type="ORF">HED64_10695</name>
</gene>
<evidence type="ECO:0000259" key="2">
    <source>
        <dbReference type="Pfam" id="PF09995"/>
    </source>
</evidence>
<feature type="domain" description="DUF1990" evidence="1">
    <location>
        <begin position="301"/>
        <end position="456"/>
    </location>
</feature>
<keyword evidence="4" id="KW-1185">Reference proteome</keyword>
<dbReference type="PANTHER" id="PTHR36151:SF3">
    <property type="entry name" value="ER-BOUND OXYGENASE MPAB_MPAB'_RUBBER OXYGENASE CATALYTIC DOMAIN-CONTAINING PROTEIN"/>
    <property type="match status" value="1"/>
</dbReference>
<feature type="domain" description="ER-bound oxygenase mpaB/mpaB'/Rubber oxygenase catalytic" evidence="2">
    <location>
        <begin position="43"/>
        <end position="263"/>
    </location>
</feature>
<reference evidence="3 4" key="1">
    <citation type="submission" date="2020-04" db="EMBL/GenBank/DDBJ databases">
        <title>Paeniglutamicibacter sp. ANT13_2, a novel actinomycete isolated from sediment in Antarctica.</title>
        <authorList>
            <person name="Sakdapetsiri C."/>
            <person name="Pinyakong O."/>
        </authorList>
    </citation>
    <scope>NUCLEOTIDE SEQUENCE [LARGE SCALE GENOMIC DNA]</scope>
    <source>
        <strain evidence="3 4">ANT13_2</strain>
    </source>
</reference>
<name>A0ABX1G6L0_9MICC</name>
<evidence type="ECO:0000259" key="1">
    <source>
        <dbReference type="Pfam" id="PF09348"/>
    </source>
</evidence>
<dbReference type="PANTHER" id="PTHR36151">
    <property type="entry name" value="BLR2777 PROTEIN"/>
    <property type="match status" value="1"/>
</dbReference>
<dbReference type="Pfam" id="PF09348">
    <property type="entry name" value="DUF1990"/>
    <property type="match status" value="1"/>
</dbReference>
<dbReference type="RefSeq" id="WP_168151988.1">
    <property type="nucleotide sequence ID" value="NZ_JAAWVT010000004.1"/>
</dbReference>
<evidence type="ECO:0000313" key="4">
    <source>
        <dbReference type="Proteomes" id="UP000746595"/>
    </source>
</evidence>
<sequence>MFSSLRTKLQQTFSAQESYDPAWERALDAGADAGYFTHDSAVWTVHGGMSPIAAGIRALLTQALHPGALAGVAEHSNYRADPLSRLAGTIRWIFTMTYGDTVAADAACAWVARRHAPVTGKYLTASGAQLDYTASDPGLSDWVHLAFADAFLRSHEIFSGPLGPRADEYVRQWAKAGELMGVANPPRSEEQLRQAMAGYEARGELSGGPRVAEVVSFLKNPPLDPVVLPGYKLLFAAVVATLPANHREMLGLELPVVGQRVARIGGKAALGLAGLALAKRGPAELAARRRLFRLGVLDDLSYPDRGLTQNPGVPNGYEQILRREYVGHGEAVFQSLASGIMSWKLHEGAGLRVLADTPEMRVATRVRLGIGVGQLRWNIPCRVVSLIEEEHRRGFAYGTLAGHPESGEESFTACLEPDGSVYLQIRAVSRHASQLFRLASPLTHLAQQLATDRYVDAARRIASSAESTGRY</sequence>
<accession>A0ABX1G6L0</accession>
<dbReference type="EMBL" id="JAAWVT010000004">
    <property type="protein sequence ID" value="NKG21170.1"/>
    <property type="molecule type" value="Genomic_DNA"/>
</dbReference>
<organism evidence="3 4">
    <name type="scientific">Paeniglutamicibacter terrestris</name>
    <dbReference type="NCBI Taxonomy" id="2723403"/>
    <lineage>
        <taxon>Bacteria</taxon>
        <taxon>Bacillati</taxon>
        <taxon>Actinomycetota</taxon>
        <taxon>Actinomycetes</taxon>
        <taxon>Micrococcales</taxon>
        <taxon>Micrococcaceae</taxon>
        <taxon>Paeniglutamicibacter</taxon>
    </lineage>
</organism>
<proteinExistence type="predicted"/>